<dbReference type="InterPro" id="IPR032168">
    <property type="entry name" value="DUF5004"/>
</dbReference>
<dbReference type="Proteomes" id="UP000468707">
    <property type="component" value="Unassembled WGS sequence"/>
</dbReference>
<dbReference type="PROSITE" id="PS51257">
    <property type="entry name" value="PROKAR_LIPOPROTEIN"/>
    <property type="match status" value="1"/>
</dbReference>
<accession>A0A6I5KVQ2</accession>
<sequence>MKMKFLNVMTLLLGGAMLFSCNSESENNCPENFTGALLAEEEPLVGEWTLSGVMSAKEIDLTDDDTDNPLKDIFAQYDECEKDVVYIFKTDRSYTYEVGRNVDDCDYSVPSRGTWQLRSKNLSLVTSCQLYITALEFNEEATEFSYSNIYNITDVDGGIIQTSIEFTYTLVP</sequence>
<keyword evidence="3" id="KW-1185">Reference proteome</keyword>
<proteinExistence type="predicted"/>
<dbReference type="AlphaFoldDB" id="A0A6I5KVQ2"/>
<evidence type="ECO:0000313" key="3">
    <source>
        <dbReference type="Proteomes" id="UP000468707"/>
    </source>
</evidence>
<protein>
    <submittedName>
        <fullName evidence="2">DUF5004 domain-containing protein</fullName>
    </submittedName>
</protein>
<dbReference type="EMBL" id="JAAAMI010000009">
    <property type="protein sequence ID" value="NDV44837.1"/>
    <property type="molecule type" value="Genomic_DNA"/>
</dbReference>
<evidence type="ECO:0000256" key="1">
    <source>
        <dbReference type="SAM" id="SignalP"/>
    </source>
</evidence>
<name>A0A6I5KVQ2_9FLAO</name>
<gene>
    <name evidence="2" type="ORF">GTK07_16020</name>
</gene>
<evidence type="ECO:0000313" key="2">
    <source>
        <dbReference type="EMBL" id="NDV44837.1"/>
    </source>
</evidence>
<dbReference type="Pfam" id="PF16395">
    <property type="entry name" value="DUF5004"/>
    <property type="match status" value="1"/>
</dbReference>
<organism evidence="2 3">
    <name type="scientific">Flagellimonas sediminis</name>
    <dbReference type="NCBI Taxonomy" id="2696468"/>
    <lineage>
        <taxon>Bacteria</taxon>
        <taxon>Pseudomonadati</taxon>
        <taxon>Bacteroidota</taxon>
        <taxon>Flavobacteriia</taxon>
        <taxon>Flavobacteriales</taxon>
        <taxon>Flavobacteriaceae</taxon>
        <taxon>Flagellimonas</taxon>
    </lineage>
</organism>
<feature type="signal peptide" evidence="1">
    <location>
        <begin position="1"/>
        <end position="25"/>
    </location>
</feature>
<keyword evidence="1" id="KW-0732">Signal</keyword>
<comment type="caution">
    <text evidence="2">The sequence shown here is derived from an EMBL/GenBank/DDBJ whole genome shotgun (WGS) entry which is preliminary data.</text>
</comment>
<reference evidence="2 3" key="1">
    <citation type="submission" date="2020-01" db="EMBL/GenBank/DDBJ databases">
        <title>Muricauda sediminis sp.nov. 40Bstr401.</title>
        <authorList>
            <person name="Xue Z."/>
            <person name="Zhu S."/>
            <person name="Ren N."/>
            <person name="Chen T."/>
            <person name="Chen X."/>
            <person name="Chen J."/>
            <person name="Yang J."/>
        </authorList>
    </citation>
    <scope>NUCLEOTIDE SEQUENCE [LARGE SCALE GENOMIC DNA]</scope>
    <source>
        <strain evidence="2 3">40Bstr401</strain>
    </source>
</reference>
<feature type="chain" id="PRO_5026100202" evidence="1">
    <location>
        <begin position="26"/>
        <end position="172"/>
    </location>
</feature>